<dbReference type="SUPFAM" id="SSF52540">
    <property type="entry name" value="P-loop containing nucleoside triphosphate hydrolases"/>
    <property type="match status" value="1"/>
</dbReference>
<evidence type="ECO:0000313" key="3">
    <source>
        <dbReference type="Proteomes" id="UP000572863"/>
    </source>
</evidence>
<organism evidence="2 3">
    <name type="scientific">Pseudomonas reactans</name>
    <dbReference type="NCBI Taxonomy" id="117680"/>
    <lineage>
        <taxon>Bacteria</taxon>
        <taxon>Pseudomonadati</taxon>
        <taxon>Pseudomonadota</taxon>
        <taxon>Gammaproteobacteria</taxon>
        <taxon>Pseudomonadales</taxon>
        <taxon>Pseudomonadaceae</taxon>
        <taxon>Pseudomonas</taxon>
    </lineage>
</organism>
<comment type="caution">
    <text evidence="2">The sequence shown here is derived from an EMBL/GenBank/DDBJ whole genome shotgun (WGS) entry which is preliminary data.</text>
</comment>
<gene>
    <name evidence="2" type="ORF">HX871_20390</name>
</gene>
<accession>A0ABX2QYH3</accession>
<dbReference type="Gene3D" id="3.40.50.300">
    <property type="entry name" value="P-loop containing nucleotide triphosphate hydrolases"/>
    <property type="match status" value="1"/>
</dbReference>
<feature type="region of interest" description="Disordered" evidence="1">
    <location>
        <begin position="165"/>
        <end position="191"/>
    </location>
</feature>
<sequence length="191" mass="20448">MLIVFSGLPGTGKTTLAQALARQIGAVYLRIDVIEQAIRDAGVLAGDVGASGYRVANDLALSNLRLGQTVVADCVNPVQESREAWKTSAATAGVALLDVRVICSDRQEHQRRVETRTGDIPGLAPPTWESVLAHEYEAWAEVPLTLDTALITPDQAVTRVLGTLRAHSPSPSSTPDPVHRYPAHTPNCPRD</sequence>
<evidence type="ECO:0000313" key="2">
    <source>
        <dbReference type="EMBL" id="NWD96788.1"/>
    </source>
</evidence>
<dbReference type="PANTHER" id="PTHR37807:SF3">
    <property type="entry name" value="OS07G0160300 PROTEIN"/>
    <property type="match status" value="1"/>
</dbReference>
<dbReference type="EMBL" id="JACARY010000043">
    <property type="protein sequence ID" value="NWD96788.1"/>
    <property type="molecule type" value="Genomic_DNA"/>
</dbReference>
<dbReference type="Proteomes" id="UP000572863">
    <property type="component" value="Unassembled WGS sequence"/>
</dbReference>
<proteinExistence type="predicted"/>
<evidence type="ECO:0000256" key="1">
    <source>
        <dbReference type="SAM" id="MobiDB-lite"/>
    </source>
</evidence>
<protein>
    <submittedName>
        <fullName evidence="2">AAA family ATPase</fullName>
    </submittedName>
</protein>
<dbReference type="RefSeq" id="WP_177060764.1">
    <property type="nucleotide sequence ID" value="NZ_JACARY010000043.1"/>
</dbReference>
<name>A0ABX2QYH3_9PSED</name>
<dbReference type="Pfam" id="PF13671">
    <property type="entry name" value="AAA_33"/>
    <property type="match status" value="1"/>
</dbReference>
<keyword evidence="3" id="KW-1185">Reference proteome</keyword>
<dbReference type="InterPro" id="IPR027417">
    <property type="entry name" value="P-loop_NTPase"/>
</dbReference>
<dbReference type="PANTHER" id="PTHR37807">
    <property type="entry name" value="OS07G0160300 PROTEIN"/>
    <property type="match status" value="1"/>
</dbReference>
<reference evidence="2 3" key="1">
    <citation type="submission" date="2020-04" db="EMBL/GenBank/DDBJ databases">
        <title>Molecular characterization of pseudomonads from Agaricus bisporus reveal novel blotch 2 pathogens in Western Europe.</title>
        <authorList>
            <person name="Taparia T."/>
            <person name="Krijger M."/>
            <person name="Haynes E."/>
            <person name="Elpinstone J.G."/>
            <person name="Noble R."/>
            <person name="Van Der Wolf J."/>
        </authorList>
    </citation>
    <scope>NUCLEOTIDE SEQUENCE [LARGE SCALE GENOMIC DNA]</scope>
    <source>
        <strain evidence="2 3">P7774</strain>
    </source>
</reference>